<dbReference type="InterPro" id="IPR002937">
    <property type="entry name" value="Amino_oxidase"/>
</dbReference>
<feature type="binding site" evidence="5">
    <location>
        <position position="33"/>
    </location>
    <ligand>
        <name>FAD</name>
        <dbReference type="ChEBI" id="CHEBI:57692"/>
    </ligand>
</feature>
<dbReference type="PANTHER" id="PTHR43563">
    <property type="entry name" value="AMINE OXIDASE"/>
    <property type="match status" value="1"/>
</dbReference>
<dbReference type="Gene3D" id="1.10.405.10">
    <property type="entry name" value="Guanine Nucleotide Dissociation Inhibitor, domain 1"/>
    <property type="match status" value="1"/>
</dbReference>
<feature type="binding site" evidence="5">
    <location>
        <position position="264"/>
    </location>
    <ligand>
        <name>FAD</name>
        <dbReference type="ChEBI" id="CHEBI:57692"/>
    </ligand>
</feature>
<evidence type="ECO:0000256" key="3">
    <source>
        <dbReference type="ARBA" id="ARBA00023002"/>
    </source>
</evidence>
<evidence type="ECO:0000256" key="1">
    <source>
        <dbReference type="ARBA" id="ARBA00001974"/>
    </source>
</evidence>
<keyword evidence="10" id="KW-1185">Reference proteome</keyword>
<name>A0A9P5HIS5_9HYPO</name>
<evidence type="ECO:0000256" key="7">
    <source>
        <dbReference type="SAM" id="SignalP"/>
    </source>
</evidence>
<evidence type="ECO:0000256" key="2">
    <source>
        <dbReference type="ARBA" id="ARBA00005995"/>
    </source>
</evidence>
<comment type="caution">
    <text evidence="9">The sequence shown here is derived from an EMBL/GenBank/DDBJ whole genome shotgun (WGS) entry which is preliminary data.</text>
</comment>
<dbReference type="PANTHER" id="PTHR43563:SF14">
    <property type="entry name" value="AMINE OXIDASE"/>
    <property type="match status" value="1"/>
</dbReference>
<keyword evidence="6" id="KW-0285">Flavoprotein</keyword>
<dbReference type="Gene3D" id="3.90.660.10">
    <property type="match status" value="1"/>
</dbReference>
<evidence type="ECO:0000256" key="4">
    <source>
        <dbReference type="ARBA" id="ARBA00048448"/>
    </source>
</evidence>
<dbReference type="EC" id="1.4.3.-" evidence="6"/>
<dbReference type="InterPro" id="IPR050703">
    <property type="entry name" value="Flavin_MAO"/>
</dbReference>
<evidence type="ECO:0000256" key="5">
    <source>
        <dbReference type="PIRSR" id="PIRSR601613-1"/>
    </source>
</evidence>
<dbReference type="Gene3D" id="3.50.50.60">
    <property type="entry name" value="FAD/NAD(P)-binding domain"/>
    <property type="match status" value="1"/>
</dbReference>
<accession>A0A9P5HIS5</accession>
<dbReference type="Pfam" id="PF01593">
    <property type="entry name" value="Amino_oxidase"/>
    <property type="match status" value="1"/>
</dbReference>
<comment type="similarity">
    <text evidence="2 6">Belongs to the flavin monoamine oxidase family.</text>
</comment>
<feature type="binding site" evidence="5">
    <location>
        <position position="452"/>
    </location>
    <ligand>
        <name>FAD</name>
        <dbReference type="ChEBI" id="CHEBI:57692"/>
    </ligand>
</feature>
<dbReference type="SUPFAM" id="SSF54373">
    <property type="entry name" value="FAD-linked reductases, C-terminal domain"/>
    <property type="match status" value="1"/>
</dbReference>
<feature type="binding site" evidence="5">
    <location>
        <begin position="52"/>
        <end position="53"/>
    </location>
    <ligand>
        <name>FAD</name>
        <dbReference type="ChEBI" id="CHEBI:57692"/>
    </ligand>
</feature>
<dbReference type="InterPro" id="IPR036188">
    <property type="entry name" value="FAD/NAD-bd_sf"/>
</dbReference>
<dbReference type="SUPFAM" id="SSF51905">
    <property type="entry name" value="FAD/NAD(P)-binding domain"/>
    <property type="match status" value="1"/>
</dbReference>
<keyword evidence="3 6" id="KW-0560">Oxidoreductase</keyword>
<sequence>MMRIKLLFFRFSTLALAATHQHVDVAIVGGGLSGLAAAKDLAAAGKSFVVLEARDRVGGRVLNAHLPGGGVEELGAEFVGPTQDRVLDLARTLNLETYPTYTTGNNTLYHKGAKTTYGADPALGGLPPVDIESLSELQSFIQNVNEMAAELNVNNPWTHSNASYWDSLTVKDFVDQEVTLSNARFLVENAIASILSTEMDEPSLLYFLSYVASAGNETIPGTLNRLIGVHGGGQDSRVNGGTQLLATKLADKLGWANIKLQSPVRKIQRSGTNYIVISDRCTITCTYVVVAMSPPLAATITYEPELPVGQAELHKQMTMGAIGKAIALYSKPWWRELGLNGQVISDAGVVRTTFDNSPSDAEFGAIMGFIEADEMRKLDKLSEKEIKNLVIQDFVKYFGVQAARPTGFLLQRWDLEKYSKGGPVAYAPPGVLSSFGPYLRASSGNLYFAGTETSTYWTGFMDGAIRSGERVAKEILSVLTQG</sequence>
<dbReference type="EMBL" id="JAANBB010000016">
    <property type="protein sequence ID" value="KAF7555914.1"/>
    <property type="molecule type" value="Genomic_DNA"/>
</dbReference>
<keyword evidence="6" id="KW-0274">FAD</keyword>
<dbReference type="AlphaFoldDB" id="A0A9P5HIS5"/>
<proteinExistence type="inferred from homology"/>
<dbReference type="InterPro" id="IPR001613">
    <property type="entry name" value="Flavin_amine_oxidase"/>
</dbReference>
<evidence type="ECO:0000313" key="9">
    <source>
        <dbReference type="EMBL" id="KAF7555914.1"/>
    </source>
</evidence>
<feature type="signal peptide" evidence="7">
    <location>
        <begin position="1"/>
        <end position="17"/>
    </location>
</feature>
<gene>
    <name evidence="9" type="ORF">G7Z17_g1799</name>
</gene>
<comment type="catalytic activity">
    <reaction evidence="4">
        <text>a secondary aliphatic amine + O2 + H2O = a primary amine + an aldehyde + H2O2</text>
        <dbReference type="Rhea" id="RHEA:26414"/>
        <dbReference type="ChEBI" id="CHEBI:15377"/>
        <dbReference type="ChEBI" id="CHEBI:15379"/>
        <dbReference type="ChEBI" id="CHEBI:16240"/>
        <dbReference type="ChEBI" id="CHEBI:17478"/>
        <dbReference type="ChEBI" id="CHEBI:58855"/>
        <dbReference type="ChEBI" id="CHEBI:65296"/>
        <dbReference type="EC" id="1.4.3.4"/>
    </reaction>
</comment>
<evidence type="ECO:0000259" key="8">
    <source>
        <dbReference type="Pfam" id="PF01593"/>
    </source>
</evidence>
<dbReference type="GO" id="GO:0097621">
    <property type="term" value="F:monoamine oxidase activity"/>
    <property type="evidence" value="ECO:0007669"/>
    <property type="project" value="UniProtKB-EC"/>
</dbReference>
<dbReference type="OrthoDB" id="5046242at2759"/>
<evidence type="ECO:0000313" key="10">
    <source>
        <dbReference type="Proteomes" id="UP000722485"/>
    </source>
</evidence>
<feature type="domain" description="Amine oxidase" evidence="8">
    <location>
        <begin position="32"/>
        <end position="476"/>
    </location>
</feature>
<evidence type="ECO:0000256" key="6">
    <source>
        <dbReference type="RuleBase" id="RU362067"/>
    </source>
</evidence>
<organism evidence="9 10">
    <name type="scientific">Cylindrodendrum hubeiense</name>
    <dbReference type="NCBI Taxonomy" id="595255"/>
    <lineage>
        <taxon>Eukaryota</taxon>
        <taxon>Fungi</taxon>
        <taxon>Dikarya</taxon>
        <taxon>Ascomycota</taxon>
        <taxon>Pezizomycotina</taxon>
        <taxon>Sordariomycetes</taxon>
        <taxon>Hypocreomycetidae</taxon>
        <taxon>Hypocreales</taxon>
        <taxon>Nectriaceae</taxon>
        <taxon>Cylindrodendrum</taxon>
    </lineage>
</organism>
<dbReference type="Proteomes" id="UP000722485">
    <property type="component" value="Unassembled WGS sequence"/>
</dbReference>
<protein>
    <recommendedName>
        <fullName evidence="6">Amine oxidase</fullName>
        <ecNumber evidence="6">1.4.3.-</ecNumber>
    </recommendedName>
</protein>
<keyword evidence="7" id="KW-0732">Signal</keyword>
<comment type="cofactor">
    <cofactor evidence="1 6">
        <name>FAD</name>
        <dbReference type="ChEBI" id="CHEBI:57692"/>
    </cofactor>
</comment>
<reference evidence="9" key="1">
    <citation type="submission" date="2020-03" db="EMBL/GenBank/DDBJ databases">
        <title>Draft Genome Sequence of Cylindrodendrum hubeiense.</title>
        <authorList>
            <person name="Buettner E."/>
            <person name="Kellner H."/>
        </authorList>
    </citation>
    <scope>NUCLEOTIDE SEQUENCE</scope>
    <source>
        <strain evidence="9">IHI 201604</strain>
    </source>
</reference>
<dbReference type="PRINTS" id="PR00757">
    <property type="entry name" value="AMINEOXDASEF"/>
</dbReference>
<feature type="chain" id="PRO_5040303951" description="Amine oxidase" evidence="7">
    <location>
        <begin position="18"/>
        <end position="482"/>
    </location>
</feature>
<feature type="binding site" evidence="5">
    <location>
        <position position="369"/>
    </location>
    <ligand>
        <name>substrate</name>
    </ligand>
</feature>